<dbReference type="Proteomes" id="UP000606044">
    <property type="component" value="Unassembled WGS sequence"/>
</dbReference>
<accession>A0A917CIR8</accession>
<protein>
    <submittedName>
        <fullName evidence="3">Uncharacterized protein</fullName>
    </submittedName>
</protein>
<keyword evidence="4" id="KW-1185">Reference proteome</keyword>
<evidence type="ECO:0000313" key="3">
    <source>
        <dbReference type="EMBL" id="GGF88984.1"/>
    </source>
</evidence>
<gene>
    <name evidence="3" type="ORF">GCM10007301_56120</name>
</gene>
<proteinExistence type="predicted"/>
<comment type="caution">
    <text evidence="3">The sequence shown here is derived from an EMBL/GenBank/DDBJ whole genome shotgun (WGS) entry which is preliminary data.</text>
</comment>
<evidence type="ECO:0000256" key="2">
    <source>
        <dbReference type="SAM" id="SignalP"/>
    </source>
</evidence>
<dbReference type="RefSeq" id="WP_188584192.1">
    <property type="nucleotide sequence ID" value="NZ_BMCT01000014.1"/>
</dbReference>
<evidence type="ECO:0000313" key="4">
    <source>
        <dbReference type="Proteomes" id="UP000606044"/>
    </source>
</evidence>
<feature type="region of interest" description="Disordered" evidence="1">
    <location>
        <begin position="58"/>
        <end position="88"/>
    </location>
</feature>
<evidence type="ECO:0000256" key="1">
    <source>
        <dbReference type="SAM" id="MobiDB-lite"/>
    </source>
</evidence>
<dbReference type="AlphaFoldDB" id="A0A917CIR8"/>
<feature type="chain" id="PRO_5036857530" evidence="2">
    <location>
        <begin position="32"/>
        <end position="123"/>
    </location>
</feature>
<dbReference type="EMBL" id="BMCT01000014">
    <property type="protein sequence ID" value="GGF88984.1"/>
    <property type="molecule type" value="Genomic_DNA"/>
</dbReference>
<feature type="region of interest" description="Disordered" evidence="1">
    <location>
        <begin position="104"/>
        <end position="123"/>
    </location>
</feature>
<reference evidence="3" key="2">
    <citation type="submission" date="2020-09" db="EMBL/GenBank/DDBJ databases">
        <authorList>
            <person name="Sun Q."/>
            <person name="Sedlacek I."/>
        </authorList>
    </citation>
    <scope>NUCLEOTIDE SEQUENCE</scope>
    <source>
        <strain evidence="3">CCM 7897</strain>
    </source>
</reference>
<organism evidence="3 4">
    <name type="scientific">Azorhizobium oxalatiphilum</name>
    <dbReference type="NCBI Taxonomy" id="980631"/>
    <lineage>
        <taxon>Bacteria</taxon>
        <taxon>Pseudomonadati</taxon>
        <taxon>Pseudomonadota</taxon>
        <taxon>Alphaproteobacteria</taxon>
        <taxon>Hyphomicrobiales</taxon>
        <taxon>Xanthobacteraceae</taxon>
        <taxon>Azorhizobium</taxon>
    </lineage>
</organism>
<feature type="signal peptide" evidence="2">
    <location>
        <begin position="1"/>
        <end position="31"/>
    </location>
</feature>
<keyword evidence="2" id="KW-0732">Signal</keyword>
<name>A0A917CIR8_9HYPH</name>
<reference evidence="3" key="1">
    <citation type="journal article" date="2014" name="Int. J. Syst. Evol. Microbiol.">
        <title>Complete genome sequence of Corynebacterium casei LMG S-19264T (=DSM 44701T), isolated from a smear-ripened cheese.</title>
        <authorList>
            <consortium name="US DOE Joint Genome Institute (JGI-PGF)"/>
            <person name="Walter F."/>
            <person name="Albersmeier A."/>
            <person name="Kalinowski J."/>
            <person name="Ruckert C."/>
        </authorList>
    </citation>
    <scope>NUCLEOTIDE SEQUENCE</scope>
    <source>
        <strain evidence="3">CCM 7897</strain>
    </source>
</reference>
<sequence>MWDRRTLRIGVTRVGLVAGLTFVLAAAPAFQQPAEAASRNDPNPGASIGAAFMKTLNEMTRPAKPQRRKTAAKRPPEDGGPSQIVKPQVAPLVNVADSDIDPFAEPVQQAGPVPQAAAVADHK</sequence>